<protein>
    <submittedName>
        <fullName evidence="1">Uncharacterized protein</fullName>
    </submittedName>
</protein>
<dbReference type="OrthoDB" id="4965096at2"/>
<accession>A0A0M3UH97</accession>
<organism evidence="1 2">
    <name type="scientific">Arthrobacter alpinus</name>
    <dbReference type="NCBI Taxonomy" id="656366"/>
    <lineage>
        <taxon>Bacteria</taxon>
        <taxon>Bacillati</taxon>
        <taxon>Actinomycetota</taxon>
        <taxon>Actinomycetes</taxon>
        <taxon>Micrococcales</taxon>
        <taxon>Micrococcaceae</taxon>
        <taxon>Arthrobacter</taxon>
    </lineage>
</organism>
<dbReference type="AlphaFoldDB" id="A0A0M3UH97"/>
<reference evidence="2" key="1">
    <citation type="submission" date="2015-09" db="EMBL/GenBank/DDBJ databases">
        <title>Complete genome of Arthrobacter alpinus strain R3.8.</title>
        <authorList>
            <person name="See-Too W.S."/>
            <person name="Chan K.G."/>
        </authorList>
    </citation>
    <scope>NUCLEOTIDE SEQUENCE [LARGE SCALE GENOMIC DNA]</scope>
    <source>
        <strain evidence="2">R3.8</strain>
    </source>
</reference>
<dbReference type="Proteomes" id="UP000062833">
    <property type="component" value="Chromosome"/>
</dbReference>
<keyword evidence="2" id="KW-1185">Reference proteome</keyword>
<dbReference type="PATRIC" id="fig|656366.3.peg.1687"/>
<name>A0A0M3UH97_9MICC</name>
<evidence type="ECO:0000313" key="2">
    <source>
        <dbReference type="Proteomes" id="UP000062833"/>
    </source>
</evidence>
<dbReference type="KEGG" id="aaq:AOC05_07895"/>
<gene>
    <name evidence="1" type="ORF">AOC05_07895</name>
</gene>
<sequence length="65" mass="7343">MNQLPESYAHYLQDRDDAFIDTVRPVLQQSVADMNFGVRVVLLPHGVQARLDESIPYGQVVESVD</sequence>
<proteinExistence type="predicted"/>
<dbReference type="RefSeq" id="WP_062009523.1">
    <property type="nucleotide sequence ID" value="NZ_CP012677.1"/>
</dbReference>
<dbReference type="EMBL" id="CP012677">
    <property type="protein sequence ID" value="ALE94089.1"/>
    <property type="molecule type" value="Genomic_DNA"/>
</dbReference>
<evidence type="ECO:0000313" key="1">
    <source>
        <dbReference type="EMBL" id="ALE94089.1"/>
    </source>
</evidence>